<name>A0A1B2LVK6_9GAMM</name>
<keyword evidence="1" id="KW-0812">Transmembrane</keyword>
<organism evidence="2 3">
    <name type="scientific">Acinetobacter larvae</name>
    <dbReference type="NCBI Taxonomy" id="1789224"/>
    <lineage>
        <taxon>Bacteria</taxon>
        <taxon>Pseudomonadati</taxon>
        <taxon>Pseudomonadota</taxon>
        <taxon>Gammaproteobacteria</taxon>
        <taxon>Moraxellales</taxon>
        <taxon>Moraxellaceae</taxon>
        <taxon>Acinetobacter</taxon>
    </lineage>
</organism>
<keyword evidence="3" id="KW-1185">Reference proteome</keyword>
<reference evidence="2 3" key="1">
    <citation type="submission" date="2016-08" db="EMBL/GenBank/DDBJ databases">
        <authorList>
            <person name="Seilhamer J.J."/>
        </authorList>
    </citation>
    <scope>NUCLEOTIDE SEQUENCE [LARGE SCALE GENOMIC DNA]</scope>
    <source>
        <strain evidence="2 3">BRTC-1</strain>
    </source>
</reference>
<evidence type="ECO:0000313" key="2">
    <source>
        <dbReference type="EMBL" id="AOA56960.1"/>
    </source>
</evidence>
<keyword evidence="1" id="KW-0472">Membrane</keyword>
<feature type="transmembrane region" description="Helical" evidence="1">
    <location>
        <begin position="12"/>
        <end position="34"/>
    </location>
</feature>
<dbReference type="AlphaFoldDB" id="A0A1B2LVK6"/>
<keyword evidence="1" id="KW-1133">Transmembrane helix</keyword>
<dbReference type="KEGG" id="ala:BFG52_00370"/>
<feature type="transmembrane region" description="Helical" evidence="1">
    <location>
        <begin position="40"/>
        <end position="60"/>
    </location>
</feature>
<sequence>MTIKFIVLAKLLRLNQSLLLAGYCFLFFSLFIVIEQYTRSFSSFIFCILLTFCGLTHHYISIRVNFDAKLLDYFAQKSNSKNIENLTAQLDDSLMAFKLMPTTKTNRNWDIRLSNCIKLLKIQFLIFAMQVSLFLITLFLLFLDGS</sequence>
<protein>
    <submittedName>
        <fullName evidence="2">Uncharacterized protein</fullName>
    </submittedName>
</protein>
<proteinExistence type="predicted"/>
<dbReference type="Proteomes" id="UP000093391">
    <property type="component" value="Chromosome"/>
</dbReference>
<feature type="transmembrane region" description="Helical" evidence="1">
    <location>
        <begin position="122"/>
        <end position="143"/>
    </location>
</feature>
<dbReference type="EMBL" id="CP016895">
    <property type="protein sequence ID" value="AOA56960.1"/>
    <property type="molecule type" value="Genomic_DNA"/>
</dbReference>
<accession>A0A1B2LVK6</accession>
<evidence type="ECO:0000313" key="3">
    <source>
        <dbReference type="Proteomes" id="UP000093391"/>
    </source>
</evidence>
<gene>
    <name evidence="2" type="ORF">BFG52_00370</name>
</gene>
<dbReference type="STRING" id="1789224.BFG52_00370"/>
<evidence type="ECO:0000256" key="1">
    <source>
        <dbReference type="SAM" id="Phobius"/>
    </source>
</evidence>